<sequence length="367" mass="41253">MESADLYGLAFFLIAGIFVSILIFLLFHGCRSKEIPSDKLNGLTILIPFKNEKAVLPHLIKQLTTKLKLNPTVCVWLLNDHSTDLSATDLEKLELPAQIKLFPPIKGVTGKKAVWREAIKRVETEWVLIMDADTEPSELLFTSGVRLIPKGAKCLLIPIIPSKRMGAIASFFDLDFLSLHFAGLASAKANKPLLANAACMLMQREAFLKSAKERNDWSEPGGDDVFAMFAIAKMFGANSITTVQNASLFTKVHFPKQAASLWYQRLRWISKTGKIKNAWFQFIAWTVLFAQILFLIGLFFLFKSMAGFLTLVAAAMIIIAEIVYLALISAKLKRRDLWPYILPAIFIYPFYLLALVIFGTFAKPKWK</sequence>
<evidence type="ECO:0000256" key="2">
    <source>
        <dbReference type="ARBA" id="ARBA00022676"/>
    </source>
</evidence>
<evidence type="ECO:0000256" key="3">
    <source>
        <dbReference type="ARBA" id="ARBA00022679"/>
    </source>
</evidence>
<comment type="similarity">
    <text evidence="1">Belongs to the glycosyltransferase 2 family.</text>
</comment>
<comment type="caution">
    <text evidence="6">The sequence shown here is derived from an EMBL/GenBank/DDBJ whole genome shotgun (WGS) entry which is preliminary data.</text>
</comment>
<organism evidence="6 7">
    <name type="scientific">Cryomorpha ignava</name>
    <dbReference type="NCBI Taxonomy" id="101383"/>
    <lineage>
        <taxon>Bacteria</taxon>
        <taxon>Pseudomonadati</taxon>
        <taxon>Bacteroidota</taxon>
        <taxon>Flavobacteriia</taxon>
        <taxon>Flavobacteriales</taxon>
        <taxon>Cryomorphaceae</taxon>
        <taxon>Cryomorpha</taxon>
    </lineage>
</organism>
<keyword evidence="4" id="KW-0472">Membrane</keyword>
<dbReference type="RefSeq" id="WP_163285379.1">
    <property type="nucleotide sequence ID" value="NZ_JAAGVY010000018.1"/>
</dbReference>
<proteinExistence type="inferred from homology"/>
<dbReference type="Proteomes" id="UP000486602">
    <property type="component" value="Unassembled WGS sequence"/>
</dbReference>
<accession>A0A7K3WTJ7</accession>
<evidence type="ECO:0000313" key="7">
    <source>
        <dbReference type="Proteomes" id="UP000486602"/>
    </source>
</evidence>
<dbReference type="GO" id="GO:0016757">
    <property type="term" value="F:glycosyltransferase activity"/>
    <property type="evidence" value="ECO:0007669"/>
    <property type="project" value="UniProtKB-KW"/>
</dbReference>
<feature type="domain" description="Glycosyltransferase 2-like" evidence="5">
    <location>
        <begin position="44"/>
        <end position="153"/>
    </location>
</feature>
<evidence type="ECO:0000256" key="1">
    <source>
        <dbReference type="ARBA" id="ARBA00006739"/>
    </source>
</evidence>
<dbReference type="InterPro" id="IPR001173">
    <property type="entry name" value="Glyco_trans_2-like"/>
</dbReference>
<dbReference type="InterPro" id="IPR029044">
    <property type="entry name" value="Nucleotide-diphossugar_trans"/>
</dbReference>
<evidence type="ECO:0000313" key="6">
    <source>
        <dbReference type="EMBL" id="NEN23985.1"/>
    </source>
</evidence>
<feature type="transmembrane region" description="Helical" evidence="4">
    <location>
        <begin position="6"/>
        <end position="27"/>
    </location>
</feature>
<name>A0A7K3WTJ7_9FLAO</name>
<dbReference type="PANTHER" id="PTHR43630:SF1">
    <property type="entry name" value="POLY-BETA-1,6-N-ACETYL-D-GLUCOSAMINE SYNTHASE"/>
    <property type="match status" value="1"/>
</dbReference>
<dbReference type="Gene3D" id="3.90.550.10">
    <property type="entry name" value="Spore Coat Polysaccharide Biosynthesis Protein SpsA, Chain A"/>
    <property type="match status" value="1"/>
</dbReference>
<dbReference type="EMBL" id="JAAGVY010000018">
    <property type="protein sequence ID" value="NEN23985.1"/>
    <property type="molecule type" value="Genomic_DNA"/>
</dbReference>
<feature type="transmembrane region" description="Helical" evidence="4">
    <location>
        <begin position="340"/>
        <end position="362"/>
    </location>
</feature>
<keyword evidence="4" id="KW-1133">Transmembrane helix</keyword>
<feature type="transmembrane region" description="Helical" evidence="4">
    <location>
        <begin position="308"/>
        <end position="328"/>
    </location>
</feature>
<dbReference type="Pfam" id="PF00535">
    <property type="entry name" value="Glycos_transf_2"/>
    <property type="match status" value="1"/>
</dbReference>
<keyword evidence="2" id="KW-0328">Glycosyltransferase</keyword>
<keyword evidence="7" id="KW-1185">Reference proteome</keyword>
<gene>
    <name evidence="6" type="ORF">G3O08_10785</name>
</gene>
<keyword evidence="3 6" id="KW-0808">Transferase</keyword>
<keyword evidence="4" id="KW-0812">Transmembrane</keyword>
<reference evidence="6 7" key="1">
    <citation type="submission" date="2020-02" db="EMBL/GenBank/DDBJ databases">
        <title>Out from the shadows clarifying the taxonomy of the family Cryomorphaceae and related taxa by utilizing the GTDB taxonomic framework.</title>
        <authorList>
            <person name="Bowman J.P."/>
        </authorList>
    </citation>
    <scope>NUCLEOTIDE SEQUENCE [LARGE SCALE GENOMIC DNA]</scope>
    <source>
        <strain evidence="6 7">QSSC 1-22</strain>
    </source>
</reference>
<feature type="transmembrane region" description="Helical" evidence="4">
    <location>
        <begin position="278"/>
        <end position="302"/>
    </location>
</feature>
<protein>
    <submittedName>
        <fullName evidence="6">Glycosyltransferase</fullName>
    </submittedName>
</protein>
<dbReference type="SUPFAM" id="SSF53448">
    <property type="entry name" value="Nucleotide-diphospho-sugar transferases"/>
    <property type="match status" value="1"/>
</dbReference>
<dbReference type="PANTHER" id="PTHR43630">
    <property type="entry name" value="POLY-BETA-1,6-N-ACETYL-D-GLUCOSAMINE SYNTHASE"/>
    <property type="match status" value="1"/>
</dbReference>
<dbReference type="AlphaFoldDB" id="A0A7K3WTJ7"/>
<evidence type="ECO:0000259" key="5">
    <source>
        <dbReference type="Pfam" id="PF00535"/>
    </source>
</evidence>
<evidence type="ECO:0000256" key="4">
    <source>
        <dbReference type="SAM" id="Phobius"/>
    </source>
</evidence>